<proteinExistence type="predicted"/>
<accession>A0A0K2V052</accession>
<organism evidence="1">
    <name type="scientific">Lepeophtheirus salmonis</name>
    <name type="common">Salmon louse</name>
    <name type="synonym">Caligus salmonis</name>
    <dbReference type="NCBI Taxonomy" id="72036"/>
    <lineage>
        <taxon>Eukaryota</taxon>
        <taxon>Metazoa</taxon>
        <taxon>Ecdysozoa</taxon>
        <taxon>Arthropoda</taxon>
        <taxon>Crustacea</taxon>
        <taxon>Multicrustacea</taxon>
        <taxon>Hexanauplia</taxon>
        <taxon>Copepoda</taxon>
        <taxon>Siphonostomatoida</taxon>
        <taxon>Caligidae</taxon>
        <taxon>Lepeophtheirus</taxon>
    </lineage>
</organism>
<evidence type="ECO:0000313" key="1">
    <source>
        <dbReference type="EMBL" id="CDW43346.1"/>
    </source>
</evidence>
<sequence>MSLVHKRLRVTLTICYRVTIVSPCWTLTRIGDRHESNSSKSPCYITFCFLSCHN</sequence>
<reference evidence="1" key="1">
    <citation type="submission" date="2014-05" db="EMBL/GenBank/DDBJ databases">
        <authorList>
            <person name="Chronopoulou M."/>
        </authorList>
    </citation>
    <scope>NUCLEOTIDE SEQUENCE</scope>
    <source>
        <tissue evidence="1">Whole organism</tissue>
    </source>
</reference>
<name>A0A0K2V052_LEPSM</name>
<dbReference type="AlphaFoldDB" id="A0A0K2V052"/>
<protein>
    <submittedName>
        <fullName evidence="1">Uncharacterized protein</fullName>
    </submittedName>
</protein>
<dbReference type="EMBL" id="HACA01025985">
    <property type="protein sequence ID" value="CDW43346.1"/>
    <property type="molecule type" value="Transcribed_RNA"/>
</dbReference>